<dbReference type="KEGG" id="crq:GCK72_003957"/>
<comment type="caution">
    <text evidence="1">The sequence shown here is derived from an EMBL/GenBank/DDBJ whole genome shotgun (WGS) entry which is preliminary data.</text>
</comment>
<dbReference type="PANTHER" id="PTHR21503:SF8">
    <property type="entry name" value="F-BOX ASSOCIATED DOMAIN-CONTAINING PROTEIN-RELATED"/>
    <property type="match status" value="1"/>
</dbReference>
<dbReference type="GeneID" id="9800242"/>
<dbReference type="PANTHER" id="PTHR21503">
    <property type="entry name" value="F-BOX-CONTAINING HYPOTHETICAL PROTEIN C.ELEGANS"/>
    <property type="match status" value="1"/>
</dbReference>
<protein>
    <recommendedName>
        <fullName evidence="3">F-box domain-containing protein</fullName>
    </recommendedName>
</protein>
<reference evidence="1 2" key="1">
    <citation type="submission" date="2019-12" db="EMBL/GenBank/DDBJ databases">
        <title>Chromosome-level assembly of the Caenorhabditis remanei genome.</title>
        <authorList>
            <person name="Teterina A.A."/>
            <person name="Willis J.H."/>
            <person name="Phillips P.C."/>
        </authorList>
    </citation>
    <scope>NUCLEOTIDE SEQUENCE [LARGE SCALE GENOMIC DNA]</scope>
    <source>
        <strain evidence="1 2">PX506</strain>
        <tissue evidence="1">Whole organism</tissue>
    </source>
</reference>
<dbReference type="CTD" id="9800242"/>
<evidence type="ECO:0008006" key="3">
    <source>
        <dbReference type="Google" id="ProtNLM"/>
    </source>
</evidence>
<evidence type="ECO:0000313" key="1">
    <source>
        <dbReference type="EMBL" id="KAF1764011.1"/>
    </source>
</evidence>
<gene>
    <name evidence="1" type="ORF">GCK72_003957</name>
</gene>
<sequence length="374" mass="42488">MEGQSKTTDVRGFPIQMLPFLPLELIAKHMAMEERLSLALTSTKTEQFLMRCRFHEDSVQTIFFCDQKNGQVADITIITDVGTMVVQCGVAHQDQEMGAGIIKKVVQVSKWCDKKLPTIHNAQTVYRRICRLIPSIGMTVYLGRLGTADVEKVMVAEEFKNWMIACVNGDVDARGVGVVMDYASLEKRVICSPAVRLPDDFTHEKAFHFKQSHYVNARWVRIEHLLSMRGVQEVTLMYTNLKVAEINTFIHHCMESEEAVCGRITIGLAGVFLELGDLLNGMVVVQHPWITTFYARSETHDSSRIATIEVTMHGLRLEFTPEDKFLGSVVELLRLVKSKNNIEKEIMTMDPNDVATRMRLLRELEELRVQLADN</sequence>
<dbReference type="EMBL" id="WUAV01000002">
    <property type="protein sequence ID" value="KAF1764011.1"/>
    <property type="molecule type" value="Genomic_DNA"/>
</dbReference>
<dbReference type="RefSeq" id="XP_053588556.1">
    <property type="nucleotide sequence ID" value="XM_053724362.1"/>
</dbReference>
<dbReference type="AlphaFoldDB" id="A0A6A5HAW4"/>
<dbReference type="Proteomes" id="UP000483820">
    <property type="component" value="Chromosome II"/>
</dbReference>
<organism evidence="1 2">
    <name type="scientific">Caenorhabditis remanei</name>
    <name type="common">Caenorhabditis vulgaris</name>
    <dbReference type="NCBI Taxonomy" id="31234"/>
    <lineage>
        <taxon>Eukaryota</taxon>
        <taxon>Metazoa</taxon>
        <taxon>Ecdysozoa</taxon>
        <taxon>Nematoda</taxon>
        <taxon>Chromadorea</taxon>
        <taxon>Rhabditida</taxon>
        <taxon>Rhabditina</taxon>
        <taxon>Rhabditomorpha</taxon>
        <taxon>Rhabditoidea</taxon>
        <taxon>Rhabditidae</taxon>
        <taxon>Peloderinae</taxon>
        <taxon>Caenorhabditis</taxon>
    </lineage>
</organism>
<evidence type="ECO:0000313" key="2">
    <source>
        <dbReference type="Proteomes" id="UP000483820"/>
    </source>
</evidence>
<name>A0A6A5HAW4_CAERE</name>
<accession>A0A6A5HAW4</accession>
<proteinExistence type="predicted"/>